<protein>
    <recommendedName>
        <fullName evidence="2">Zn(2)-C6 fungal-type domain-containing protein</fullName>
    </recommendedName>
</protein>
<keyword evidence="4" id="KW-1185">Reference proteome</keyword>
<comment type="caution">
    <text evidence="3">The sequence shown here is derived from an EMBL/GenBank/DDBJ whole genome shotgun (WGS) entry which is preliminary data.</text>
</comment>
<proteinExistence type="predicted"/>
<feature type="compositionally biased region" description="Low complexity" evidence="1">
    <location>
        <begin position="61"/>
        <end position="72"/>
    </location>
</feature>
<dbReference type="PANTHER" id="PTHR31986:SF7">
    <property type="entry name" value="REGULATOR OF DRUG SENSITIVITY 2"/>
    <property type="match status" value="1"/>
</dbReference>
<dbReference type="SMART" id="SM00066">
    <property type="entry name" value="GAL4"/>
    <property type="match status" value="1"/>
</dbReference>
<sequence>MQPLLPPFKESYKREDASADNSPSSSHHHHFSMLPVSQHHHSQTSYQPSNFHPIIPPFAPSNSNNGNNNNTSHAGIPIATATTTTNAQQPEKPVKKRRQSTATNKSNNGGEANSSNNQQSQQQQYQQANSNDGSESPKKKKKRKQVKRACINCHKSHAGCDDVRPCKRCVSLGLEATCLDVEPRNNKKKANNSNPSHSSTNHNNNNNTSSVDGANNNASTSSLKPQTKSTSASDSPSRYNSSNIGNATFYSWTSGAPAAQSAHYQSLHHPLFPPPNSNKLSSPSMSQHSGGSSGSPYHHHHHSHHTTAYHPPSSSDSGANQRGGSSTLLPPPSSLIANTDGIPNLASPSDIFSDSASRVAPSSSTISPQSHLTLLNSVMLQQQMLLQALQKLDPTGSLDPSLTQNVISGNQTLLSHASSLYPNMNSEKTNPPYLLPPPSTLSSQSPSLLPSVNTTSSLTSPNIHSINRTYSSSSLEGLLGPPTPTAATPLGHHSVSTPVPVATTPVQPVHDPSLSLNDSQTNSNHHAQATKSTNSDQKSNNNVQNDDNKSEGLEKEEDGAEDEFIGFFRRPSNNVDIIDDYFALFNSNISDDGYIEENTVNTNATSSTTPTATTPSGENAMLNDAQHGSDGVLSHSTSFTLESTSPISNVVNTCILNKTQLEDPDKCSGCVYLPAGEADTIMCVAIWKLNGVLFSANKNFFTIFGVPSLSDNVQINFSSILDMDMDPDLKQVFSCRSDFVAKSIKMQKYMDSSKRDNSVPREQIEGYMQAYVIRNAQGILPRYISTHISVATKL</sequence>
<dbReference type="CDD" id="cd00067">
    <property type="entry name" value="GAL4"/>
    <property type="match status" value="1"/>
</dbReference>
<feature type="compositionally biased region" description="Low complexity" evidence="1">
    <location>
        <begin position="440"/>
        <end position="451"/>
    </location>
</feature>
<feature type="region of interest" description="Disordered" evidence="1">
    <location>
        <begin position="267"/>
        <end position="342"/>
    </location>
</feature>
<dbReference type="InterPro" id="IPR036864">
    <property type="entry name" value="Zn2-C6_fun-type_DNA-bd_sf"/>
</dbReference>
<dbReference type="InterPro" id="IPR053045">
    <property type="entry name" value="Zinc_cluster_trans_reg"/>
</dbReference>
<dbReference type="Gene3D" id="4.10.240.10">
    <property type="entry name" value="Zn(2)-C6 fungal-type DNA-binding domain"/>
    <property type="match status" value="1"/>
</dbReference>
<evidence type="ECO:0000256" key="1">
    <source>
        <dbReference type="SAM" id="MobiDB-lite"/>
    </source>
</evidence>
<feature type="domain" description="Zn(2)-C6 fungal-type" evidence="2">
    <location>
        <begin position="149"/>
        <end position="178"/>
    </location>
</feature>
<organism evidence="3 4">
    <name type="scientific">Naegleria fowleri</name>
    <name type="common">Brain eating amoeba</name>
    <dbReference type="NCBI Taxonomy" id="5763"/>
    <lineage>
        <taxon>Eukaryota</taxon>
        <taxon>Discoba</taxon>
        <taxon>Heterolobosea</taxon>
        <taxon>Tetramitia</taxon>
        <taxon>Eutetramitia</taxon>
        <taxon>Vahlkampfiidae</taxon>
        <taxon>Naegleria</taxon>
    </lineage>
</organism>
<dbReference type="VEuPathDB" id="AmoebaDB:FDP41_012570"/>
<dbReference type="VEuPathDB" id="AmoebaDB:NF0068850"/>
<feature type="compositionally biased region" description="Polar residues" evidence="1">
    <location>
        <begin position="514"/>
        <end position="545"/>
    </location>
</feature>
<dbReference type="OMA" id="INCHKSH"/>
<dbReference type="AlphaFoldDB" id="A0A6A5C653"/>
<feature type="compositionally biased region" description="Low complexity" evidence="1">
    <location>
        <begin position="191"/>
        <end position="217"/>
    </location>
</feature>
<feature type="region of interest" description="Disordered" evidence="1">
    <location>
        <begin position="424"/>
        <end position="560"/>
    </location>
</feature>
<name>A0A6A5C653_NAEFO</name>
<dbReference type="GO" id="GO:0000977">
    <property type="term" value="F:RNA polymerase II transcription regulatory region sequence-specific DNA binding"/>
    <property type="evidence" value="ECO:0007669"/>
    <property type="project" value="TreeGrafter"/>
</dbReference>
<evidence type="ECO:0000259" key="2">
    <source>
        <dbReference type="PROSITE" id="PS50048"/>
    </source>
</evidence>
<dbReference type="RefSeq" id="XP_044566023.1">
    <property type="nucleotide sequence ID" value="XM_044703104.1"/>
</dbReference>
<dbReference type="OrthoDB" id="5575144at2759"/>
<dbReference type="Proteomes" id="UP000444721">
    <property type="component" value="Unassembled WGS sequence"/>
</dbReference>
<dbReference type="SUPFAM" id="SSF57701">
    <property type="entry name" value="Zn2/Cys6 DNA-binding domain"/>
    <property type="match status" value="1"/>
</dbReference>
<dbReference type="VEuPathDB" id="AmoebaDB:NfTy_024030"/>
<dbReference type="InterPro" id="IPR001138">
    <property type="entry name" value="Zn2Cys6_DnaBD"/>
</dbReference>
<feature type="compositionally biased region" description="Low complexity" evidence="1">
    <location>
        <begin position="471"/>
        <end position="509"/>
    </location>
</feature>
<feature type="compositionally biased region" description="Polar residues" evidence="1">
    <location>
        <begin position="452"/>
        <end position="470"/>
    </location>
</feature>
<dbReference type="GO" id="GO:0008270">
    <property type="term" value="F:zinc ion binding"/>
    <property type="evidence" value="ECO:0007669"/>
    <property type="project" value="InterPro"/>
</dbReference>
<dbReference type="PROSITE" id="PS00463">
    <property type="entry name" value="ZN2_CY6_FUNGAL_1"/>
    <property type="match status" value="1"/>
</dbReference>
<dbReference type="GeneID" id="68119785"/>
<evidence type="ECO:0000313" key="4">
    <source>
        <dbReference type="Proteomes" id="UP000444721"/>
    </source>
</evidence>
<reference evidence="3 4" key="1">
    <citation type="journal article" date="2019" name="Sci. Rep.">
        <title>Nanopore sequencing improves the draft genome of the human pathogenic amoeba Naegleria fowleri.</title>
        <authorList>
            <person name="Liechti N."/>
            <person name="Schurch N."/>
            <person name="Bruggmann R."/>
            <person name="Wittwer M."/>
        </authorList>
    </citation>
    <scope>NUCLEOTIDE SEQUENCE [LARGE SCALE GENOMIC DNA]</scope>
    <source>
        <strain evidence="3 4">ATCC 30894</strain>
    </source>
</reference>
<feature type="region of interest" description="Disordered" evidence="1">
    <location>
        <begin position="1"/>
        <end position="145"/>
    </location>
</feature>
<dbReference type="GO" id="GO:0005634">
    <property type="term" value="C:nucleus"/>
    <property type="evidence" value="ECO:0007669"/>
    <property type="project" value="TreeGrafter"/>
</dbReference>
<feature type="compositionally biased region" description="Basic residues" evidence="1">
    <location>
        <begin position="297"/>
        <end position="307"/>
    </location>
</feature>
<feature type="compositionally biased region" description="Polar residues" evidence="1">
    <location>
        <begin position="218"/>
        <end position="240"/>
    </location>
</feature>
<feature type="compositionally biased region" description="Low complexity" evidence="1">
    <location>
        <begin position="277"/>
        <end position="296"/>
    </location>
</feature>
<dbReference type="Pfam" id="PF00172">
    <property type="entry name" value="Zn_clus"/>
    <property type="match status" value="1"/>
</dbReference>
<dbReference type="PANTHER" id="PTHR31986">
    <property type="entry name" value="REGULATOR OF DRUG SENSITIVITY 2"/>
    <property type="match status" value="1"/>
</dbReference>
<feature type="compositionally biased region" description="Low complexity" evidence="1">
    <location>
        <begin position="104"/>
        <end position="131"/>
    </location>
</feature>
<dbReference type="PROSITE" id="PS50048">
    <property type="entry name" value="ZN2_CY6_FUNGAL_2"/>
    <property type="match status" value="1"/>
</dbReference>
<accession>A0A6A5C653</accession>
<dbReference type="GO" id="GO:0000981">
    <property type="term" value="F:DNA-binding transcription factor activity, RNA polymerase II-specific"/>
    <property type="evidence" value="ECO:0007669"/>
    <property type="project" value="InterPro"/>
</dbReference>
<evidence type="ECO:0000313" key="3">
    <source>
        <dbReference type="EMBL" id="KAF0981310.1"/>
    </source>
</evidence>
<feature type="region of interest" description="Disordered" evidence="1">
    <location>
        <begin position="185"/>
        <end position="240"/>
    </location>
</feature>
<gene>
    <name evidence="3" type="ORF">FDP41_012570</name>
</gene>
<dbReference type="EMBL" id="VFQX01000015">
    <property type="protein sequence ID" value="KAF0981310.1"/>
    <property type="molecule type" value="Genomic_DNA"/>
</dbReference>